<reference evidence="3 4" key="1">
    <citation type="submission" date="2016-06" db="EMBL/GenBank/DDBJ databases">
        <authorList>
            <person name="Kjaerup R.B."/>
            <person name="Dalgaard T.S."/>
            <person name="Juul-Madsen H.R."/>
        </authorList>
    </citation>
    <scope>NUCLEOTIDE SEQUENCE [LARGE SCALE GENOMIC DNA]</scope>
    <source>
        <strain evidence="3">3</strain>
    </source>
</reference>
<dbReference type="InterPro" id="IPR018511">
    <property type="entry name" value="Hemolysin-typ_Ca-bd_CS"/>
</dbReference>
<evidence type="ECO:0000256" key="1">
    <source>
        <dbReference type="ARBA" id="ARBA00022837"/>
    </source>
</evidence>
<dbReference type="STRING" id="1860102.ACCAA_180015"/>
<feature type="domain" description="Haemolysin-type calcium binding-related" evidence="2">
    <location>
        <begin position="1037"/>
        <end position="1068"/>
    </location>
</feature>
<dbReference type="InterPro" id="IPR010566">
    <property type="entry name" value="Haemolys_ca-bd"/>
</dbReference>
<dbReference type="PANTHER" id="PTHR39431">
    <property type="entry name" value="FRPA/C-RELATED PROTEIN"/>
    <property type="match status" value="1"/>
</dbReference>
<evidence type="ECO:0000313" key="4">
    <source>
        <dbReference type="Proteomes" id="UP000199169"/>
    </source>
</evidence>
<protein>
    <recommendedName>
        <fullName evidence="2">Haemolysin-type calcium binding-related domain-containing protein</fullName>
    </recommendedName>
</protein>
<dbReference type="EMBL" id="FLQX01000090">
    <property type="protein sequence ID" value="SBT04722.1"/>
    <property type="molecule type" value="Genomic_DNA"/>
</dbReference>
<proteinExistence type="predicted"/>
<evidence type="ECO:0000259" key="2">
    <source>
        <dbReference type="Pfam" id="PF06594"/>
    </source>
</evidence>
<keyword evidence="4" id="KW-1185">Reference proteome</keyword>
<accession>A0A1A8XJZ8</accession>
<feature type="domain" description="Haemolysin-type calcium binding-related" evidence="2">
    <location>
        <begin position="1164"/>
        <end position="1197"/>
    </location>
</feature>
<dbReference type="PROSITE" id="PS00330">
    <property type="entry name" value="HEMOLYSIN_CALCIUM"/>
    <property type="match status" value="1"/>
</dbReference>
<dbReference type="RefSeq" id="WP_186406141.1">
    <property type="nucleotide sequence ID" value="NZ_FLQX01000090.1"/>
</dbReference>
<dbReference type="Pfam" id="PF00353">
    <property type="entry name" value="HemolysinCabind"/>
    <property type="match status" value="4"/>
</dbReference>
<dbReference type="Proteomes" id="UP000199169">
    <property type="component" value="Unassembled WGS sequence"/>
</dbReference>
<dbReference type="AlphaFoldDB" id="A0A1A8XJZ8"/>
<evidence type="ECO:0000313" key="3">
    <source>
        <dbReference type="EMBL" id="SBT04722.1"/>
    </source>
</evidence>
<dbReference type="Pfam" id="PF06594">
    <property type="entry name" value="HCBP_related"/>
    <property type="match status" value="2"/>
</dbReference>
<sequence length="1223" mass="127180">MTTTTQDVINFVDAWRASNDVFNNRKLTTAETQKFVTDLQAKVGEMSVKSPTPGANVVAYSGQIGGANGWEVAAGMSADSNGKLVYISDVDAGKAISSDAFREAVLTVVGDVNVRNAIFNGSITAEGKRTPYGVGETLSLNDFVSREFMLANAKGNVMTLTPAGRGDSVWSLTELPVLLDHPEVTHINGVAVEDLRRLKVDLVASGAVSDHEAAGKVVLDYVNTISAQETSNLKIPVDAEGKVLLDANQRLVDVGTSDYFSKLGEPGLGKPLPPELAGRYAATLEVPTTMAGEAALQNAKLANDHIVTYNQERLDLASASGDTARIGLASESLNRANMAGMVMGLMLIGSEAMASELAGDRDGAQQIVADGLGDFAESAAIFGGIELAAAAIGAIAGLPLAAYVGGLLAAYGAYEAIKMVPVLVNSIGNLFTAATVAAPRRDPLVLDLDGDGIETVGVNATTPLMFDIAGTGVKQSVGWVKRDDGFLVRDRNGNGLIDSGAELFGDATVLASGQKAVDGFAALAELDSNHDGKVDAAEVGFASLRVWRDVNQDGVSQAGELSNLASLDIAALNADDTSHSTVLANGNRIADIGTYVKTSGELGDFGETAQSADIDLAVDTFRSQFSDHLDTSSVANLPDLQGAGQVRSLREAATQNSTLAELLAQFAAADDRATQMGLIDSLLKEWSSTSPMAATFTGAYAGHALTVNVQSVVTGSAAYQSWADKLTVLEHFNGRTFNPVPSGAATVTVNLWTATQALLQQSYDQLKASVYQSLALQTRLKPYLDAITLDASETGVSLDFAAMDGALDARISADAATGVADWIEMVRFEGAQLKDAGWPGIDRLNARLNDPANAAAVDAARLALGSSYSSFSTHADLFIGSSGNDVVSNLGDNDTLLGGLGNDAIIVSGNNNLVDGGAGNDTLTSGYNVNSTIDGGAGDDLIQANTQNYGSNANANTISGGAGNDRMLMGGTADTYLFDRGDGQDTINDQGSNNWGQTVGADKIVLGAGISASDLVTRRFGNHLVVRVNDPANPAATDQITVENWFASDTYRIERFVFADGTSLSKAQMNVRGNVQVGTDAADTLSNSFGDGVLYGGTGNDTLDGGAGDDSLVGGTGNDTYLFGRGSGADTVTENDATAGNTDLVQFAAGIAMDQLWFRRVGNNLEVSIIGTSDKLTIANWYSGSANHVEQFQTADNHLLLDIQVGVPVQPMGLAPVLTVNWQ</sequence>
<dbReference type="InterPro" id="IPR018247">
    <property type="entry name" value="EF_Hand_1_Ca_BS"/>
</dbReference>
<dbReference type="InterPro" id="IPR001343">
    <property type="entry name" value="Hemolysn_Ca-bd"/>
</dbReference>
<gene>
    <name evidence="3" type="ORF">ACCAA_180015</name>
</gene>
<dbReference type="PANTHER" id="PTHR39431:SF1">
    <property type="entry name" value="FRPA_C-RELATED PROTEIN"/>
    <property type="match status" value="1"/>
</dbReference>
<dbReference type="Gene3D" id="2.160.20.160">
    <property type="match status" value="1"/>
</dbReference>
<dbReference type="GO" id="GO:0005509">
    <property type="term" value="F:calcium ion binding"/>
    <property type="evidence" value="ECO:0007669"/>
    <property type="project" value="InterPro"/>
</dbReference>
<dbReference type="InterPro" id="IPR011049">
    <property type="entry name" value="Serralysin-like_metalloprot_C"/>
</dbReference>
<dbReference type="PRINTS" id="PR00313">
    <property type="entry name" value="CABNDNGRPT"/>
</dbReference>
<organism evidence="3 4">
    <name type="scientific">Candidatus Accumulibacter aalborgensis</name>
    <dbReference type="NCBI Taxonomy" id="1860102"/>
    <lineage>
        <taxon>Bacteria</taxon>
        <taxon>Pseudomonadati</taxon>
        <taxon>Pseudomonadota</taxon>
        <taxon>Betaproteobacteria</taxon>
        <taxon>Candidatus Accumulibacter</taxon>
    </lineage>
</organism>
<name>A0A1A8XJZ8_9PROT</name>
<dbReference type="Gene3D" id="2.150.10.10">
    <property type="entry name" value="Serralysin-like metalloprotease, C-terminal"/>
    <property type="match status" value="1"/>
</dbReference>
<keyword evidence="1" id="KW-0106">Calcium</keyword>
<dbReference type="PROSITE" id="PS00018">
    <property type="entry name" value="EF_HAND_1"/>
    <property type="match status" value="1"/>
</dbReference>
<dbReference type="SUPFAM" id="SSF51120">
    <property type="entry name" value="beta-Roll"/>
    <property type="match status" value="2"/>
</dbReference>